<organism evidence="8 9">
    <name type="scientific">Citrullus colocynthis</name>
    <name type="common">colocynth</name>
    <dbReference type="NCBI Taxonomy" id="252529"/>
    <lineage>
        <taxon>Eukaryota</taxon>
        <taxon>Viridiplantae</taxon>
        <taxon>Streptophyta</taxon>
        <taxon>Embryophyta</taxon>
        <taxon>Tracheophyta</taxon>
        <taxon>Spermatophyta</taxon>
        <taxon>Magnoliopsida</taxon>
        <taxon>eudicotyledons</taxon>
        <taxon>Gunneridae</taxon>
        <taxon>Pentapetalae</taxon>
        <taxon>rosids</taxon>
        <taxon>fabids</taxon>
        <taxon>Cucurbitales</taxon>
        <taxon>Cucurbitaceae</taxon>
        <taxon>Benincaseae</taxon>
        <taxon>Citrullus</taxon>
    </lineage>
</organism>
<dbReference type="EMBL" id="OZ021743">
    <property type="protein sequence ID" value="CAK9328985.1"/>
    <property type="molecule type" value="Genomic_DNA"/>
</dbReference>
<dbReference type="Gene3D" id="1.10.287.110">
    <property type="entry name" value="DnaJ domain"/>
    <property type="match status" value="1"/>
</dbReference>
<accession>A0ABP0ZDN2</accession>
<dbReference type="Proteomes" id="UP001642487">
    <property type="component" value="Chromosome 9"/>
</dbReference>
<reference evidence="8 9" key="1">
    <citation type="submission" date="2024-03" db="EMBL/GenBank/DDBJ databases">
        <authorList>
            <person name="Gkanogiannis A."/>
            <person name="Becerra Lopez-Lavalle L."/>
        </authorList>
    </citation>
    <scope>NUCLEOTIDE SEQUENCE [LARGE SCALE GENOMIC DNA]</scope>
</reference>
<dbReference type="SMART" id="SM00271">
    <property type="entry name" value="DnaJ"/>
    <property type="match status" value="1"/>
</dbReference>
<evidence type="ECO:0000256" key="5">
    <source>
        <dbReference type="SAM" id="MobiDB-lite"/>
    </source>
</evidence>
<dbReference type="PANTHER" id="PTHR43908:SF5">
    <property type="entry name" value="CHAPERONE PROTEIN DNAJ 49"/>
    <property type="match status" value="1"/>
</dbReference>
<feature type="domain" description="J" evidence="7">
    <location>
        <begin position="105"/>
        <end position="169"/>
    </location>
</feature>
<dbReference type="PROSITE" id="PS50076">
    <property type="entry name" value="DNAJ_2"/>
    <property type="match status" value="1"/>
</dbReference>
<dbReference type="CDD" id="cd06257">
    <property type="entry name" value="DnaJ"/>
    <property type="match status" value="1"/>
</dbReference>
<dbReference type="InterPro" id="IPR051100">
    <property type="entry name" value="DnaJ_subfamily_B/C"/>
</dbReference>
<feature type="transmembrane region" description="Helical" evidence="6">
    <location>
        <begin position="242"/>
        <end position="262"/>
    </location>
</feature>
<dbReference type="SUPFAM" id="SSF46565">
    <property type="entry name" value="Chaperone J-domain"/>
    <property type="match status" value="1"/>
</dbReference>
<dbReference type="Pfam" id="PF09320">
    <property type="entry name" value="DUF1977"/>
    <property type="match status" value="1"/>
</dbReference>
<keyword evidence="9" id="KW-1185">Reference proteome</keyword>
<evidence type="ECO:0000313" key="9">
    <source>
        <dbReference type="Proteomes" id="UP001642487"/>
    </source>
</evidence>
<gene>
    <name evidence="8" type="ORF">CITCOLO1_LOCUS21420</name>
</gene>
<dbReference type="InterPro" id="IPR036869">
    <property type="entry name" value="J_dom_sf"/>
</dbReference>
<sequence length="352" mass="40291">MDGNKDEALRCIRMAEEAIGSGKKERALRFIKIARRLNQSLQVDELLTACEEIGSGSPSSSSDEKRTGKVESVSGSVKHVDGLNGERNYTIEHVQLIRQIKTTKDYYRILGVEKTSSAEEIKKAYKKLSLKVHPDKNKAPGSDEAFKKLSKAFMCLSDDTLRRQYDHTGLVDQYEYNQQHNVRHRNRRTDHDLFEENFDPDEILRAFFGQGNMFQTSRAYTYRTGGAGSQQRTESDGGGPSLLIILLMLPFLLICLLAYMPFPEPDYALHKNLSYSVPMATEKHGVEFFVKSSDFDVRYPLGSPGRAEIENSVLRDYRNMVWRYCHVELQRRQWNRNLPTPHCEKLNNLGVA</sequence>
<dbReference type="Pfam" id="PF00226">
    <property type="entry name" value="DnaJ"/>
    <property type="match status" value="1"/>
</dbReference>
<dbReference type="PRINTS" id="PR00625">
    <property type="entry name" value="JDOMAIN"/>
</dbReference>
<evidence type="ECO:0000256" key="6">
    <source>
        <dbReference type="SAM" id="Phobius"/>
    </source>
</evidence>
<keyword evidence="4 6" id="KW-0472">Membrane</keyword>
<dbReference type="InterPro" id="IPR001623">
    <property type="entry name" value="DnaJ_domain"/>
</dbReference>
<proteinExistence type="predicted"/>
<keyword evidence="2 6" id="KW-0812">Transmembrane</keyword>
<comment type="subcellular location">
    <subcellularLocation>
        <location evidence="1">Membrane</location>
        <topology evidence="1">Single-pass membrane protein</topology>
    </subcellularLocation>
</comment>
<name>A0ABP0ZDN2_9ROSI</name>
<evidence type="ECO:0000313" key="8">
    <source>
        <dbReference type="EMBL" id="CAK9328985.1"/>
    </source>
</evidence>
<feature type="region of interest" description="Disordered" evidence="5">
    <location>
        <begin position="53"/>
        <end position="73"/>
    </location>
</feature>
<evidence type="ECO:0000256" key="2">
    <source>
        <dbReference type="ARBA" id="ARBA00022692"/>
    </source>
</evidence>
<evidence type="ECO:0000256" key="4">
    <source>
        <dbReference type="ARBA" id="ARBA00023136"/>
    </source>
</evidence>
<evidence type="ECO:0000256" key="1">
    <source>
        <dbReference type="ARBA" id="ARBA00004167"/>
    </source>
</evidence>
<evidence type="ECO:0000259" key="7">
    <source>
        <dbReference type="PROSITE" id="PS50076"/>
    </source>
</evidence>
<dbReference type="PANTHER" id="PTHR43908">
    <property type="entry name" value="AT29763P-RELATED"/>
    <property type="match status" value="1"/>
</dbReference>
<evidence type="ECO:0000256" key="3">
    <source>
        <dbReference type="ARBA" id="ARBA00022989"/>
    </source>
</evidence>
<keyword evidence="3 6" id="KW-1133">Transmembrane helix</keyword>
<dbReference type="InterPro" id="IPR015399">
    <property type="entry name" value="DUF1977_DnaJ-like"/>
</dbReference>
<protein>
    <recommendedName>
        <fullName evidence="7">J domain-containing protein</fullName>
    </recommendedName>
</protein>